<sequence length="291" mass="33877">MMIAVKNLSILLSTGMWLVKDSNIQPMYIYLTTSVNNYISVFNVKLDYSNSSGKNSQITINENDIKNCKKMMDLLYNPLLDIKNSENKKPTQLLINQSSYYEVNRNLSTVNPSFTKTLMLIQEARNTSFLASKIDKYIAAIQCVFAVKDNFTFNCSRITAAYISNNSSENKEILEFISNGYYIRSQVSHGKQVDEKKFDIEKISNRLDSYIRRIMKKVLVNSDLNYFSLEEEQKVRNYFKEIARRKFEMEYAQLKQSNRLNGIKKNIEGIKDLDTLLDLETKIIQQMDKLK</sequence>
<evidence type="ECO:0000313" key="2">
    <source>
        <dbReference type="Proteomes" id="UP001179600"/>
    </source>
</evidence>
<gene>
    <name evidence="1" type="ORF">PML95_05400</name>
</gene>
<dbReference type="AlphaFoldDB" id="A0AAF0BHE4"/>
<dbReference type="RefSeq" id="WP_272162996.1">
    <property type="nucleotide sequence ID" value="NZ_CP116507.1"/>
</dbReference>
<dbReference type="EMBL" id="CP116507">
    <property type="protein sequence ID" value="WCG21846.1"/>
    <property type="molecule type" value="Genomic_DNA"/>
</dbReference>
<accession>A0AAF0BHE4</accession>
<protein>
    <recommendedName>
        <fullName evidence="3">Apea-like HEPN domain-containing protein</fullName>
    </recommendedName>
</protein>
<reference evidence="1" key="1">
    <citation type="submission" date="2023-01" db="EMBL/GenBank/DDBJ databases">
        <title>Oxazolidinone resistance genes in florfenicol resistant enterococci from beef cattle and veal calves at slaughter.</title>
        <authorList>
            <person name="Biggel M."/>
        </authorList>
    </citation>
    <scope>NUCLEOTIDE SEQUENCE</scope>
    <source>
        <strain evidence="1">K204-1</strain>
    </source>
</reference>
<evidence type="ECO:0000313" key="1">
    <source>
        <dbReference type="EMBL" id="WCG21846.1"/>
    </source>
</evidence>
<evidence type="ECO:0008006" key="3">
    <source>
        <dbReference type="Google" id="ProtNLM"/>
    </source>
</evidence>
<proteinExistence type="predicted"/>
<dbReference type="Proteomes" id="UP001179600">
    <property type="component" value="Chromosome"/>
</dbReference>
<name>A0AAF0BHE4_9ENTE</name>
<organism evidence="1 2">
    <name type="scientific">Vagococcus lutrae</name>
    <dbReference type="NCBI Taxonomy" id="81947"/>
    <lineage>
        <taxon>Bacteria</taxon>
        <taxon>Bacillati</taxon>
        <taxon>Bacillota</taxon>
        <taxon>Bacilli</taxon>
        <taxon>Lactobacillales</taxon>
        <taxon>Enterococcaceae</taxon>
        <taxon>Vagococcus</taxon>
    </lineage>
</organism>